<gene>
    <name evidence="3" type="ORF">X801_05340</name>
</gene>
<dbReference type="InterPro" id="IPR013087">
    <property type="entry name" value="Znf_C2H2_type"/>
</dbReference>
<reference evidence="3 4" key="1">
    <citation type="submission" date="2015-03" db="EMBL/GenBank/DDBJ databases">
        <title>Draft genome of the nematode, Opisthorchis viverrini.</title>
        <authorList>
            <person name="Mitreva M."/>
        </authorList>
    </citation>
    <scope>NUCLEOTIDE SEQUENCE [LARGE SCALE GENOMIC DNA]</scope>
    <source>
        <strain evidence="3">Khon Kaen</strain>
    </source>
</reference>
<feature type="domain" description="C2H2-type" evidence="2">
    <location>
        <begin position="27"/>
        <end position="54"/>
    </location>
</feature>
<dbReference type="AlphaFoldDB" id="A0A1S8WWJ1"/>
<dbReference type="PROSITE" id="PS00028">
    <property type="entry name" value="ZINC_FINGER_C2H2_1"/>
    <property type="match status" value="1"/>
</dbReference>
<keyword evidence="1" id="KW-0479">Metal-binding</keyword>
<dbReference type="PROSITE" id="PS50157">
    <property type="entry name" value="ZINC_FINGER_C2H2_2"/>
    <property type="match status" value="1"/>
</dbReference>
<dbReference type="EMBL" id="KV893834">
    <property type="protein sequence ID" value="OON18800.1"/>
    <property type="molecule type" value="Genomic_DNA"/>
</dbReference>
<dbReference type="InterPro" id="IPR036236">
    <property type="entry name" value="Znf_C2H2_sf"/>
</dbReference>
<dbReference type="SUPFAM" id="SSF57667">
    <property type="entry name" value="beta-beta-alpha zinc fingers"/>
    <property type="match status" value="1"/>
</dbReference>
<dbReference type="Gene3D" id="3.30.160.60">
    <property type="entry name" value="Classic Zinc Finger"/>
    <property type="match status" value="1"/>
</dbReference>
<sequence>MIFRHLRIQHRHQKEDQAYQSRIRNKLLCRECGKAFSDAHGVNRHMRCHSTETKRFCLVSSAVERYINTNSYSTKKLQWNKVEAIMRCSKALF</sequence>
<evidence type="ECO:0000256" key="1">
    <source>
        <dbReference type="PROSITE-ProRule" id="PRU00042"/>
    </source>
</evidence>
<dbReference type="GO" id="GO:0008270">
    <property type="term" value="F:zinc ion binding"/>
    <property type="evidence" value="ECO:0007669"/>
    <property type="project" value="UniProtKB-KW"/>
</dbReference>
<evidence type="ECO:0000259" key="2">
    <source>
        <dbReference type="PROSITE" id="PS50157"/>
    </source>
</evidence>
<proteinExistence type="predicted"/>
<keyword evidence="1" id="KW-0862">Zinc</keyword>
<name>A0A1S8WWJ1_OPIVI</name>
<accession>A0A1S8WWJ1</accession>
<evidence type="ECO:0000313" key="4">
    <source>
        <dbReference type="Proteomes" id="UP000243686"/>
    </source>
</evidence>
<keyword evidence="4" id="KW-1185">Reference proteome</keyword>
<evidence type="ECO:0000313" key="3">
    <source>
        <dbReference type="EMBL" id="OON18800.1"/>
    </source>
</evidence>
<protein>
    <recommendedName>
        <fullName evidence="2">C2H2-type domain-containing protein</fullName>
    </recommendedName>
</protein>
<organism evidence="3 4">
    <name type="scientific">Opisthorchis viverrini</name>
    <name type="common">Southeast Asian liver fluke</name>
    <dbReference type="NCBI Taxonomy" id="6198"/>
    <lineage>
        <taxon>Eukaryota</taxon>
        <taxon>Metazoa</taxon>
        <taxon>Spiralia</taxon>
        <taxon>Lophotrochozoa</taxon>
        <taxon>Platyhelminthes</taxon>
        <taxon>Trematoda</taxon>
        <taxon>Digenea</taxon>
        <taxon>Opisthorchiida</taxon>
        <taxon>Opisthorchiata</taxon>
        <taxon>Opisthorchiidae</taxon>
        <taxon>Opisthorchis</taxon>
    </lineage>
</organism>
<dbReference type="Proteomes" id="UP000243686">
    <property type="component" value="Unassembled WGS sequence"/>
</dbReference>
<keyword evidence="1" id="KW-0863">Zinc-finger</keyword>